<sequence>MDLASYGVGCKRDDDSFGWLGTVNEGESDGESEQGCWGHAAIQTQLQHTLIVESIHINFDDLKEVMALVHNSPGLAPQRKMTFEHNSSELKIQDHNNEPSNSKMVPNVSPPADTTDQSLQDLDLLFSPMYEEYFTTGNQSVLKSFALFDNSQQHDTQPTLNFQPTLELIIPQTNVNAEENNTNQAENAPFEAY</sequence>
<organism evidence="2 3">
    <name type="scientific">Tanacetum coccineum</name>
    <dbReference type="NCBI Taxonomy" id="301880"/>
    <lineage>
        <taxon>Eukaryota</taxon>
        <taxon>Viridiplantae</taxon>
        <taxon>Streptophyta</taxon>
        <taxon>Embryophyta</taxon>
        <taxon>Tracheophyta</taxon>
        <taxon>Spermatophyta</taxon>
        <taxon>Magnoliopsida</taxon>
        <taxon>eudicotyledons</taxon>
        <taxon>Gunneridae</taxon>
        <taxon>Pentapetalae</taxon>
        <taxon>asterids</taxon>
        <taxon>campanulids</taxon>
        <taxon>Asterales</taxon>
        <taxon>Asteraceae</taxon>
        <taxon>Asteroideae</taxon>
        <taxon>Anthemideae</taxon>
        <taxon>Anthemidinae</taxon>
        <taxon>Tanacetum</taxon>
    </lineage>
</organism>
<reference evidence="2" key="2">
    <citation type="submission" date="2022-01" db="EMBL/GenBank/DDBJ databases">
        <authorList>
            <person name="Yamashiro T."/>
            <person name="Shiraishi A."/>
            <person name="Satake H."/>
            <person name="Nakayama K."/>
        </authorList>
    </citation>
    <scope>NUCLEOTIDE SEQUENCE</scope>
</reference>
<name>A0ABQ4X1R6_9ASTR</name>
<gene>
    <name evidence="2" type="ORF">Tco_0653797</name>
</gene>
<dbReference type="Proteomes" id="UP001151760">
    <property type="component" value="Unassembled WGS sequence"/>
</dbReference>
<dbReference type="EMBL" id="BQNB010009119">
    <property type="protein sequence ID" value="GJS59013.1"/>
    <property type="molecule type" value="Genomic_DNA"/>
</dbReference>
<evidence type="ECO:0000313" key="3">
    <source>
        <dbReference type="Proteomes" id="UP001151760"/>
    </source>
</evidence>
<comment type="caution">
    <text evidence="2">The sequence shown here is derived from an EMBL/GenBank/DDBJ whole genome shotgun (WGS) entry which is preliminary data.</text>
</comment>
<evidence type="ECO:0000313" key="2">
    <source>
        <dbReference type="EMBL" id="GJS59013.1"/>
    </source>
</evidence>
<feature type="region of interest" description="Disordered" evidence="1">
    <location>
        <begin position="93"/>
        <end position="115"/>
    </location>
</feature>
<proteinExistence type="predicted"/>
<reference evidence="2" key="1">
    <citation type="journal article" date="2022" name="Int. J. Mol. Sci.">
        <title>Draft Genome of Tanacetum Coccineum: Genomic Comparison of Closely Related Tanacetum-Family Plants.</title>
        <authorList>
            <person name="Yamashiro T."/>
            <person name="Shiraishi A."/>
            <person name="Nakayama K."/>
            <person name="Satake H."/>
        </authorList>
    </citation>
    <scope>NUCLEOTIDE SEQUENCE</scope>
</reference>
<protein>
    <submittedName>
        <fullName evidence="2">Uncharacterized protein</fullName>
    </submittedName>
</protein>
<keyword evidence="3" id="KW-1185">Reference proteome</keyword>
<evidence type="ECO:0000256" key="1">
    <source>
        <dbReference type="SAM" id="MobiDB-lite"/>
    </source>
</evidence>
<accession>A0ABQ4X1R6</accession>